<feature type="region of interest" description="Disordered" evidence="1">
    <location>
        <begin position="1"/>
        <end position="55"/>
    </location>
</feature>
<evidence type="ECO:0000313" key="3">
    <source>
        <dbReference type="Proteomes" id="UP001175211"/>
    </source>
</evidence>
<dbReference type="RefSeq" id="XP_060328507.1">
    <property type="nucleotide sequence ID" value="XM_060480851.1"/>
</dbReference>
<reference evidence="2" key="1">
    <citation type="submission" date="2023-06" db="EMBL/GenBank/DDBJ databases">
        <authorList>
            <consortium name="Lawrence Berkeley National Laboratory"/>
            <person name="Ahrendt S."/>
            <person name="Sahu N."/>
            <person name="Indic B."/>
            <person name="Wong-Bajracharya J."/>
            <person name="Merenyi Z."/>
            <person name="Ke H.-M."/>
            <person name="Monk M."/>
            <person name="Kocsube S."/>
            <person name="Drula E."/>
            <person name="Lipzen A."/>
            <person name="Balint B."/>
            <person name="Henrissat B."/>
            <person name="Andreopoulos B."/>
            <person name="Martin F.M."/>
            <person name="Harder C.B."/>
            <person name="Rigling D."/>
            <person name="Ford K.L."/>
            <person name="Foster G.D."/>
            <person name="Pangilinan J."/>
            <person name="Papanicolaou A."/>
            <person name="Barry K."/>
            <person name="LaButti K."/>
            <person name="Viragh M."/>
            <person name="Koriabine M."/>
            <person name="Yan M."/>
            <person name="Riley R."/>
            <person name="Champramary S."/>
            <person name="Plett K.L."/>
            <person name="Tsai I.J."/>
            <person name="Slot J."/>
            <person name="Sipos G."/>
            <person name="Plett J."/>
            <person name="Nagy L.G."/>
            <person name="Grigoriev I.V."/>
        </authorList>
    </citation>
    <scope>NUCLEOTIDE SEQUENCE</scope>
    <source>
        <strain evidence="2">CCBAS 213</strain>
    </source>
</reference>
<proteinExistence type="predicted"/>
<protein>
    <submittedName>
        <fullName evidence="2">Uncharacterized protein</fullName>
    </submittedName>
</protein>
<organism evidence="2 3">
    <name type="scientific">Armillaria tabescens</name>
    <name type="common">Ringless honey mushroom</name>
    <name type="synonym">Agaricus tabescens</name>
    <dbReference type="NCBI Taxonomy" id="1929756"/>
    <lineage>
        <taxon>Eukaryota</taxon>
        <taxon>Fungi</taxon>
        <taxon>Dikarya</taxon>
        <taxon>Basidiomycota</taxon>
        <taxon>Agaricomycotina</taxon>
        <taxon>Agaricomycetes</taxon>
        <taxon>Agaricomycetidae</taxon>
        <taxon>Agaricales</taxon>
        <taxon>Marasmiineae</taxon>
        <taxon>Physalacriaceae</taxon>
        <taxon>Desarmillaria</taxon>
    </lineage>
</organism>
<evidence type="ECO:0000313" key="2">
    <source>
        <dbReference type="EMBL" id="KAK0454119.1"/>
    </source>
</evidence>
<feature type="region of interest" description="Disordered" evidence="1">
    <location>
        <begin position="141"/>
        <end position="168"/>
    </location>
</feature>
<dbReference type="GeneID" id="85364399"/>
<dbReference type="EMBL" id="JAUEPS010000028">
    <property type="protein sequence ID" value="KAK0454119.1"/>
    <property type="molecule type" value="Genomic_DNA"/>
</dbReference>
<keyword evidence="3" id="KW-1185">Reference proteome</keyword>
<sequence>MSPAASQLTHPHVRSNGATYADSLSSRTSSVRGFHLRSMSGSSDETMVESPEERNVKVASNRFRIKAQRSLSIRSAATAPSFLRLKRSSNVDRPPSPALPSPVIDRLTRQRADSTTRKARETTPTVLPAAPMAPAQMVRVKELSSITRTSRSRTESHGSPKIGTPSKLRRPKSFAAFVDVEVEEDSEEDEVAKETRLLVAAMNRRWILQECQCPYDKQQLKACVM</sequence>
<dbReference type="AlphaFoldDB" id="A0AA39K6I0"/>
<accession>A0AA39K6I0</accession>
<feature type="compositionally biased region" description="Basic and acidic residues" evidence="1">
    <location>
        <begin position="106"/>
        <end position="121"/>
    </location>
</feature>
<name>A0AA39K6I0_ARMTA</name>
<evidence type="ECO:0000256" key="1">
    <source>
        <dbReference type="SAM" id="MobiDB-lite"/>
    </source>
</evidence>
<gene>
    <name evidence="2" type="ORF">EV420DRAFT_1765926</name>
</gene>
<comment type="caution">
    <text evidence="2">The sequence shown here is derived from an EMBL/GenBank/DDBJ whole genome shotgun (WGS) entry which is preliminary data.</text>
</comment>
<dbReference type="Proteomes" id="UP001175211">
    <property type="component" value="Unassembled WGS sequence"/>
</dbReference>
<feature type="compositionally biased region" description="Polar residues" evidence="1">
    <location>
        <begin position="16"/>
        <end position="31"/>
    </location>
</feature>
<feature type="region of interest" description="Disordered" evidence="1">
    <location>
        <begin position="86"/>
        <end position="126"/>
    </location>
</feature>